<name>A0ABV4UEK8_9RHOO</name>
<dbReference type="Proteomes" id="UP001574673">
    <property type="component" value="Unassembled WGS sequence"/>
</dbReference>
<comment type="caution">
    <text evidence="1">The sequence shown here is derived from an EMBL/GenBank/DDBJ whole genome shotgun (WGS) entry which is preliminary data.</text>
</comment>
<dbReference type="SUPFAM" id="SSF55724">
    <property type="entry name" value="Mog1p/PsbP-like"/>
    <property type="match status" value="1"/>
</dbReference>
<dbReference type="EMBL" id="JBEUWX010000002">
    <property type="protein sequence ID" value="MFA9950007.1"/>
    <property type="molecule type" value="Genomic_DNA"/>
</dbReference>
<dbReference type="Pfam" id="PF08786">
    <property type="entry name" value="DcrB"/>
    <property type="match status" value="1"/>
</dbReference>
<reference evidence="2" key="1">
    <citation type="submission" date="2024-06" db="EMBL/GenBank/DDBJ databases">
        <title>Radixoralia hellwigii gen. nov., sp nov., isolated from a root canal in the human oral cavity.</title>
        <authorList>
            <person name="Bartsch S."/>
            <person name="Wittmer A."/>
            <person name="Schulz A.-K."/>
            <person name="Neumann-Schaal M."/>
            <person name="Wolf J."/>
            <person name="Gronow S."/>
            <person name="Tennert C."/>
            <person name="Haecker G."/>
            <person name="Cieplik F."/>
            <person name="Al-Ahmad A."/>
        </authorList>
    </citation>
    <scope>NUCLEOTIDE SEQUENCE [LARGE SCALE GENOMIC DNA]</scope>
    <source>
        <strain evidence="2">Wk13</strain>
    </source>
</reference>
<protein>
    <submittedName>
        <fullName evidence="1">DcrB-related protein</fullName>
    </submittedName>
</protein>
<dbReference type="Gene3D" id="3.40.1000.10">
    <property type="entry name" value="Mog1/PsbP, alpha/beta/alpha sandwich"/>
    <property type="match status" value="1"/>
</dbReference>
<dbReference type="RefSeq" id="WP_418891096.1">
    <property type="nucleotide sequence ID" value="NZ_JBEUWX010000002.1"/>
</dbReference>
<sequence>MQYIINEGYLNLPLEGRIDRTLNVLATPDGSGNTYLISRDELRPGESLRQFVERQLNELSGQVKGYQSTLKPTLTKIIAGFDEVIEFAGAFTQNGQEIHQRQVALKLPGTQRVLILTLSGFEPFSEAALRNWAATISSFKLRPMD</sequence>
<evidence type="ECO:0000313" key="2">
    <source>
        <dbReference type="Proteomes" id="UP001574673"/>
    </source>
</evidence>
<keyword evidence="2" id="KW-1185">Reference proteome</keyword>
<gene>
    <name evidence="1" type="ORF">ABCS64_06700</name>
</gene>
<evidence type="ECO:0000313" key="1">
    <source>
        <dbReference type="EMBL" id="MFA9950007.1"/>
    </source>
</evidence>
<dbReference type="InterPro" id="IPR014894">
    <property type="entry name" value="DcrB/EagT6"/>
</dbReference>
<dbReference type="InterPro" id="IPR016123">
    <property type="entry name" value="Mog1/PsbP_a/b/a-sand"/>
</dbReference>
<organism evidence="1 2">
    <name type="scientific">Dentiradicibacter hellwigii</name>
    <dbReference type="NCBI Taxonomy" id="3149053"/>
    <lineage>
        <taxon>Bacteria</taxon>
        <taxon>Pseudomonadati</taxon>
        <taxon>Pseudomonadota</taxon>
        <taxon>Betaproteobacteria</taxon>
        <taxon>Rhodocyclales</taxon>
        <taxon>Rhodocyclaceae</taxon>
        <taxon>Dentiradicibacter</taxon>
    </lineage>
</organism>
<accession>A0ABV4UEK8</accession>
<proteinExistence type="predicted"/>